<evidence type="ECO:0000256" key="3">
    <source>
        <dbReference type="ARBA" id="ARBA00023315"/>
    </source>
</evidence>
<dbReference type="PROSITE" id="PS00101">
    <property type="entry name" value="HEXAPEP_TRANSFERASES"/>
    <property type="match status" value="1"/>
</dbReference>
<dbReference type="CDD" id="cd04647">
    <property type="entry name" value="LbH_MAT_like"/>
    <property type="match status" value="1"/>
</dbReference>
<keyword evidence="5" id="KW-1185">Reference proteome</keyword>
<gene>
    <name evidence="4" type="ORF">SNE25_09110</name>
</gene>
<dbReference type="InterPro" id="IPR051159">
    <property type="entry name" value="Hexapeptide_acetyltransf"/>
</dbReference>
<keyword evidence="1" id="KW-0808">Transferase</keyword>
<dbReference type="InterPro" id="IPR018357">
    <property type="entry name" value="Hexapep_transf_CS"/>
</dbReference>
<dbReference type="Gene3D" id="2.160.10.10">
    <property type="entry name" value="Hexapeptide repeat proteins"/>
    <property type="match status" value="1"/>
</dbReference>
<dbReference type="Pfam" id="PF00132">
    <property type="entry name" value="Hexapep"/>
    <property type="match status" value="1"/>
</dbReference>
<dbReference type="SUPFAM" id="SSF51161">
    <property type="entry name" value="Trimeric LpxA-like enzymes"/>
    <property type="match status" value="1"/>
</dbReference>
<name>A0ABZ0TW47_9SPHI</name>
<dbReference type="PANTHER" id="PTHR23416:SF78">
    <property type="entry name" value="LIPOPOLYSACCHARIDE BIOSYNTHESIS O-ACETYL TRANSFERASE WBBJ-RELATED"/>
    <property type="match status" value="1"/>
</dbReference>
<organism evidence="4 5">
    <name type="scientific">Mucilaginibacter sabulilitoris</name>
    <dbReference type="NCBI Taxonomy" id="1173583"/>
    <lineage>
        <taxon>Bacteria</taxon>
        <taxon>Pseudomonadati</taxon>
        <taxon>Bacteroidota</taxon>
        <taxon>Sphingobacteriia</taxon>
        <taxon>Sphingobacteriales</taxon>
        <taxon>Sphingobacteriaceae</taxon>
        <taxon>Mucilaginibacter</taxon>
    </lineage>
</organism>
<evidence type="ECO:0000256" key="2">
    <source>
        <dbReference type="ARBA" id="ARBA00022737"/>
    </source>
</evidence>
<reference evidence="4 5" key="1">
    <citation type="submission" date="2023-11" db="EMBL/GenBank/DDBJ databases">
        <title>Analysis of the Genomes of Mucilaginibacter gossypii cycad 4 and M. sabulilitoris SNA2: microbes with the potential for plant growth promotion.</title>
        <authorList>
            <person name="Hirsch A.M."/>
            <person name="Humm E."/>
            <person name="Rubbi M."/>
            <person name="Del Vecchio G."/>
            <person name="Ha S.M."/>
            <person name="Pellegrini M."/>
            <person name="Gunsalus R.P."/>
        </authorList>
    </citation>
    <scope>NUCLEOTIDE SEQUENCE [LARGE SCALE GENOMIC DNA]</scope>
    <source>
        <strain evidence="4 5">SNA2</strain>
    </source>
</reference>
<keyword evidence="3" id="KW-0012">Acyltransferase</keyword>
<sequence length="225" mass="24790">MKQNIKKLMSFFNKCSLLVHFKRSQIKGSSFFRARIRAKFPASICISSSRIENTSLTVYGRENQVIFDNAYVAGSTISIEGNNNRVYLAEGVMFRDSTLLIRGEHLVVEIGAGTTFGGIRIVNAGRDNKIVIGSNCLFSDHIELWASDTHPIFNLEGELINPERSVTIGNNVWVGSKVIILKGVTIDNGSIIGMGSVVTKYVPSNVISAGYPSKTIKENVSWKLE</sequence>
<protein>
    <submittedName>
        <fullName evidence="4">DapH/DapD/GlmU-related protein</fullName>
    </submittedName>
</protein>
<keyword evidence="2" id="KW-0677">Repeat</keyword>
<dbReference type="Proteomes" id="UP001324380">
    <property type="component" value="Chromosome"/>
</dbReference>
<accession>A0ABZ0TW47</accession>
<evidence type="ECO:0000313" key="4">
    <source>
        <dbReference type="EMBL" id="WPU95675.1"/>
    </source>
</evidence>
<proteinExistence type="predicted"/>
<evidence type="ECO:0000313" key="5">
    <source>
        <dbReference type="Proteomes" id="UP001324380"/>
    </source>
</evidence>
<dbReference type="InterPro" id="IPR011004">
    <property type="entry name" value="Trimer_LpxA-like_sf"/>
</dbReference>
<dbReference type="EMBL" id="CP139558">
    <property type="protein sequence ID" value="WPU95675.1"/>
    <property type="molecule type" value="Genomic_DNA"/>
</dbReference>
<dbReference type="RefSeq" id="WP_321564781.1">
    <property type="nucleotide sequence ID" value="NZ_CP139558.1"/>
</dbReference>
<evidence type="ECO:0000256" key="1">
    <source>
        <dbReference type="ARBA" id="ARBA00022679"/>
    </source>
</evidence>
<dbReference type="PANTHER" id="PTHR23416">
    <property type="entry name" value="SIALIC ACID SYNTHASE-RELATED"/>
    <property type="match status" value="1"/>
</dbReference>
<dbReference type="InterPro" id="IPR001451">
    <property type="entry name" value="Hexapep"/>
</dbReference>